<sequence length="356" mass="38743">MNTRRLVRPVALALLTIACATAQAADAPRWWCPLAASSPSASDDAVLTRALAHLDAQPHPMAHLHTQGLLPRQGIHDASAEAERDWPLALDAAVAWRRSGQPALLRQVTRYLDAWAGTYQPDFNPIDETNLVELFQAYALTRNALPASTRAAMTMLARRIAEGYLARLQRKTGSSYINDINNWQSHRIKLLAMSAAVLGDPALVAAARERLMLQVAANIRPDGSTVDFAQRDALHYVTYDLEPLVQAALALSPYGKDNLLEARSASGSSIAAALDWLAPYAEGRRAHQEFVHTQEPFDIERQRAGLKGYGGTWDPRNSAALYAYAAVLLPRYRALAARLGAVPIELQACAVSGAGR</sequence>
<proteinExistence type="predicted"/>
<dbReference type="GO" id="GO:0016829">
    <property type="term" value="F:lyase activity"/>
    <property type="evidence" value="ECO:0007669"/>
    <property type="project" value="UniProtKB-KW"/>
</dbReference>
<accession>A0ABV4AU70</accession>
<dbReference type="SUPFAM" id="SSF48230">
    <property type="entry name" value="Chondroitin AC/alginate lyase"/>
    <property type="match status" value="1"/>
</dbReference>
<evidence type="ECO:0000256" key="1">
    <source>
        <dbReference type="ARBA" id="ARBA00022729"/>
    </source>
</evidence>
<reference evidence="5 6" key="1">
    <citation type="submission" date="2024-07" db="EMBL/GenBank/DDBJ databases">
        <title>Molecular mechanisms and environmental adaptations of flagellar loss and biofilm growth of Rhodanobacter under environmental stress.</title>
        <authorList>
            <person name="Chen M."/>
        </authorList>
    </citation>
    <scope>NUCLEOTIDE SEQUENCE [LARGE SCALE GENOMIC DNA]</scope>
    <source>
        <strain evidence="5 6">RS22</strain>
    </source>
</reference>
<feature type="domain" description="Alginate lyase" evidence="4">
    <location>
        <begin position="48"/>
        <end position="285"/>
    </location>
</feature>
<evidence type="ECO:0000256" key="3">
    <source>
        <dbReference type="SAM" id="SignalP"/>
    </source>
</evidence>
<keyword evidence="1 3" id="KW-0732">Signal</keyword>
<gene>
    <name evidence="5" type="ORF">AB7878_15045</name>
</gene>
<dbReference type="EMBL" id="JBGBPY010000001">
    <property type="protein sequence ID" value="MEY2183738.1"/>
    <property type="molecule type" value="Genomic_DNA"/>
</dbReference>
<dbReference type="InterPro" id="IPR008929">
    <property type="entry name" value="Chondroitin_lyas"/>
</dbReference>
<feature type="chain" id="PRO_5046318776" evidence="3">
    <location>
        <begin position="25"/>
        <end position="356"/>
    </location>
</feature>
<dbReference type="Gene3D" id="1.50.10.100">
    <property type="entry name" value="Chondroitin AC/alginate lyase"/>
    <property type="match status" value="1"/>
</dbReference>
<evidence type="ECO:0000259" key="4">
    <source>
        <dbReference type="Pfam" id="PF05426"/>
    </source>
</evidence>
<dbReference type="Proteomes" id="UP001562159">
    <property type="component" value="Unassembled WGS sequence"/>
</dbReference>
<comment type="caution">
    <text evidence="5">The sequence shown here is derived from an EMBL/GenBank/DDBJ whole genome shotgun (WGS) entry which is preliminary data.</text>
</comment>
<keyword evidence="6" id="KW-1185">Reference proteome</keyword>
<organism evidence="5 6">
    <name type="scientific">Rhodanobacter humi</name>
    <dbReference type="NCBI Taxonomy" id="1888173"/>
    <lineage>
        <taxon>Bacteria</taxon>
        <taxon>Pseudomonadati</taxon>
        <taxon>Pseudomonadota</taxon>
        <taxon>Gammaproteobacteria</taxon>
        <taxon>Lysobacterales</taxon>
        <taxon>Rhodanobacteraceae</taxon>
        <taxon>Rhodanobacter</taxon>
    </lineage>
</organism>
<dbReference type="InterPro" id="IPR008397">
    <property type="entry name" value="Alginate_lyase_dom"/>
</dbReference>
<name>A0ABV4AU70_9GAMM</name>
<feature type="signal peptide" evidence="3">
    <location>
        <begin position="1"/>
        <end position="24"/>
    </location>
</feature>
<evidence type="ECO:0000313" key="6">
    <source>
        <dbReference type="Proteomes" id="UP001562159"/>
    </source>
</evidence>
<dbReference type="Pfam" id="PF05426">
    <property type="entry name" value="Alginate_lyase"/>
    <property type="match status" value="1"/>
</dbReference>
<protein>
    <submittedName>
        <fullName evidence="5">Alginate lyase family protein</fullName>
    </submittedName>
</protein>
<dbReference type="PROSITE" id="PS51257">
    <property type="entry name" value="PROKAR_LIPOPROTEIN"/>
    <property type="match status" value="1"/>
</dbReference>
<evidence type="ECO:0000313" key="5">
    <source>
        <dbReference type="EMBL" id="MEY2183738.1"/>
    </source>
</evidence>
<evidence type="ECO:0000256" key="2">
    <source>
        <dbReference type="ARBA" id="ARBA00023239"/>
    </source>
</evidence>
<keyword evidence="2 5" id="KW-0456">Lyase</keyword>